<dbReference type="OrthoDB" id="9799095at2"/>
<gene>
    <name evidence="2" type="ORF">SAMN05216469_1164</name>
</gene>
<sequence>MDTKKLTCLGLLTCLALIIFIVELRIPDIVPIPGVKLGLANIVTVYCVYNYRSAETAMMLYSRILLGALFSGNLMALWYSIAGGTLCFIGMEILKNIIREDNMWFLSIAGAVFHNIGQIAVAVLVLKSTSVIAYLPFLMISGCIAGLFTGLCAQMVSKRLKRARKVS</sequence>
<dbReference type="AlphaFoldDB" id="A0A1H7NLY0"/>
<keyword evidence="1" id="KW-1133">Transmembrane helix</keyword>
<organism evidence="2 3">
    <name type="scientific">Ruminococcus albus</name>
    <dbReference type="NCBI Taxonomy" id="1264"/>
    <lineage>
        <taxon>Bacteria</taxon>
        <taxon>Bacillati</taxon>
        <taxon>Bacillota</taxon>
        <taxon>Clostridia</taxon>
        <taxon>Eubacteriales</taxon>
        <taxon>Oscillospiraceae</taxon>
        <taxon>Ruminococcus</taxon>
    </lineage>
</organism>
<reference evidence="2 3" key="1">
    <citation type="submission" date="2016-10" db="EMBL/GenBank/DDBJ databases">
        <authorList>
            <person name="de Groot N.N."/>
        </authorList>
    </citation>
    <scope>NUCLEOTIDE SEQUENCE [LARGE SCALE GENOMIC DNA]</scope>
    <source>
        <strain evidence="2 3">KH2T6</strain>
    </source>
</reference>
<evidence type="ECO:0000256" key="1">
    <source>
        <dbReference type="SAM" id="Phobius"/>
    </source>
</evidence>
<feature type="transmembrane region" description="Helical" evidence="1">
    <location>
        <begin position="132"/>
        <end position="156"/>
    </location>
</feature>
<proteinExistence type="predicted"/>
<dbReference type="InterPro" id="IPR014535">
    <property type="entry name" value="Hpre_diP_synt_I"/>
</dbReference>
<keyword evidence="1" id="KW-0812">Transmembrane</keyword>
<feature type="transmembrane region" description="Helical" evidence="1">
    <location>
        <begin position="103"/>
        <end position="126"/>
    </location>
</feature>
<dbReference type="EMBL" id="FOAT01000016">
    <property type="protein sequence ID" value="SEL24522.1"/>
    <property type="molecule type" value="Genomic_DNA"/>
</dbReference>
<dbReference type="Proteomes" id="UP000186015">
    <property type="component" value="Unassembled WGS sequence"/>
</dbReference>
<evidence type="ECO:0000313" key="2">
    <source>
        <dbReference type="EMBL" id="SEL24522.1"/>
    </source>
</evidence>
<dbReference type="Pfam" id="PF07456">
    <property type="entry name" value="Hpre_diP_synt_I"/>
    <property type="match status" value="1"/>
</dbReference>
<evidence type="ECO:0000313" key="3">
    <source>
        <dbReference type="Proteomes" id="UP000186015"/>
    </source>
</evidence>
<feature type="transmembrane region" description="Helical" evidence="1">
    <location>
        <begin position="64"/>
        <end position="91"/>
    </location>
</feature>
<name>A0A1H7NLY0_RUMAL</name>
<dbReference type="InterPro" id="IPR010898">
    <property type="entry name" value="Hpre_diP_synth_I"/>
</dbReference>
<accession>A0A1H7NLY0</accession>
<dbReference type="PIRSF" id="PIRSF027391">
    <property type="entry name" value="Hpre_diP_synt_I"/>
    <property type="match status" value="1"/>
</dbReference>
<keyword evidence="1" id="KW-0472">Membrane</keyword>
<dbReference type="Gene3D" id="1.10.1760.20">
    <property type="match status" value="1"/>
</dbReference>
<protein>
    <submittedName>
        <fullName evidence="2">Heptaprenyl diphosphate synthase</fullName>
    </submittedName>
</protein>